<evidence type="ECO:0000259" key="3">
    <source>
        <dbReference type="Pfam" id="PF12625"/>
    </source>
</evidence>
<dbReference type="Proteomes" id="UP000255467">
    <property type="component" value="Unassembled WGS sequence"/>
</dbReference>
<protein>
    <submittedName>
        <fullName evidence="4">Arabinose-binding domain of AraC transcription regulator, N-term</fullName>
    </submittedName>
</protein>
<proteinExistence type="predicted"/>
<dbReference type="Gene3D" id="1.10.10.60">
    <property type="entry name" value="Homeodomain-like"/>
    <property type="match status" value="1"/>
</dbReference>
<dbReference type="OrthoDB" id="5241536at2"/>
<dbReference type="PANTHER" id="PTHR47894">
    <property type="entry name" value="HTH-TYPE TRANSCRIPTIONAL REGULATOR GADX"/>
    <property type="match status" value="1"/>
</dbReference>
<evidence type="ECO:0000313" key="4">
    <source>
        <dbReference type="EMBL" id="SUA81284.1"/>
    </source>
</evidence>
<gene>
    <name evidence="4" type="ORF">NCTC1934_04701</name>
</gene>
<dbReference type="STRING" id="1406858.GCA_000710895_06766"/>
<accession>A0A378YW02</accession>
<feature type="region of interest" description="Disordered" evidence="2">
    <location>
        <begin position="327"/>
        <end position="362"/>
    </location>
</feature>
<evidence type="ECO:0000256" key="2">
    <source>
        <dbReference type="SAM" id="MobiDB-lite"/>
    </source>
</evidence>
<dbReference type="Pfam" id="PF12625">
    <property type="entry name" value="Arabinose_bd"/>
    <property type="match status" value="1"/>
</dbReference>
<feature type="domain" description="HTH-type transcriptional regulator AraC-type N-terminal" evidence="3">
    <location>
        <begin position="20"/>
        <end position="204"/>
    </location>
</feature>
<dbReference type="RefSeq" id="WP_081592538.1">
    <property type="nucleotide sequence ID" value="NZ_UGRY01000002.1"/>
</dbReference>
<organism evidence="4 5">
    <name type="scientific">Nocardia otitidiscaviarum</name>
    <dbReference type="NCBI Taxonomy" id="1823"/>
    <lineage>
        <taxon>Bacteria</taxon>
        <taxon>Bacillati</taxon>
        <taxon>Actinomycetota</taxon>
        <taxon>Actinomycetes</taxon>
        <taxon>Mycobacteriales</taxon>
        <taxon>Nocardiaceae</taxon>
        <taxon>Nocardia</taxon>
    </lineage>
</organism>
<keyword evidence="1" id="KW-0238">DNA-binding</keyword>
<name>A0A378YW02_9NOCA</name>
<evidence type="ECO:0000313" key="5">
    <source>
        <dbReference type="Proteomes" id="UP000255467"/>
    </source>
</evidence>
<dbReference type="AlphaFoldDB" id="A0A378YW02"/>
<dbReference type="GO" id="GO:0000976">
    <property type="term" value="F:transcription cis-regulatory region binding"/>
    <property type="evidence" value="ECO:0007669"/>
    <property type="project" value="TreeGrafter"/>
</dbReference>
<sequence>MGTDQTLLHRFVLNQLERAGLDRARMIRECGVPEWALSGDGVHVSSETFWRLWEIGSRWLDDPDVALRVASRYELKATRLYDYLFVSAPTVGAGLATCGPYVAAVTTNHRFDLIDGDRGPMLRLDMVDGGGRARDHTHLWGLTAVLTRARRVVAAPLDPIVVSLRQRAPRRLDLYREVFGDARLEFGADVDALTFRAADLELPLTTADPDLAAVLRPLAEALPPPPALAAAWPERVAVAIAEALDGGDISLAAVSRRLATSPRTLQRRLAEAGTTWRRELDRARHARLTAAGPLGRNRQARLLGYADAASMRRATLRWAVASRTPVVAGPDLEPLDPEVTGGEGPEQRWRHPFEVPAPSDRA</sequence>
<dbReference type="EMBL" id="UGRY01000002">
    <property type="protein sequence ID" value="SUA81284.1"/>
    <property type="molecule type" value="Genomic_DNA"/>
</dbReference>
<dbReference type="InterPro" id="IPR032687">
    <property type="entry name" value="AraC-type_N"/>
</dbReference>
<dbReference type="GO" id="GO:0003700">
    <property type="term" value="F:DNA-binding transcription factor activity"/>
    <property type="evidence" value="ECO:0007669"/>
    <property type="project" value="TreeGrafter"/>
</dbReference>
<reference evidence="4 5" key="1">
    <citation type="submission" date="2018-06" db="EMBL/GenBank/DDBJ databases">
        <authorList>
            <consortium name="Pathogen Informatics"/>
            <person name="Doyle S."/>
        </authorList>
    </citation>
    <scope>NUCLEOTIDE SEQUENCE [LARGE SCALE GENOMIC DNA]</scope>
    <source>
        <strain evidence="4 5">NCTC1934</strain>
    </source>
</reference>
<dbReference type="PANTHER" id="PTHR47894:SF1">
    <property type="entry name" value="HTH-TYPE TRANSCRIPTIONAL REGULATOR VQSM"/>
    <property type="match status" value="1"/>
</dbReference>
<keyword evidence="5" id="KW-1185">Reference proteome</keyword>
<dbReference type="GO" id="GO:0005829">
    <property type="term" value="C:cytosol"/>
    <property type="evidence" value="ECO:0007669"/>
    <property type="project" value="TreeGrafter"/>
</dbReference>
<evidence type="ECO:0000256" key="1">
    <source>
        <dbReference type="ARBA" id="ARBA00023125"/>
    </source>
</evidence>